<dbReference type="InterPro" id="IPR052116">
    <property type="entry name" value="Centro_Cilium_Assembly"/>
</dbReference>
<evidence type="ECO:0000256" key="3">
    <source>
        <dbReference type="ARBA" id="ARBA00023054"/>
    </source>
</evidence>
<feature type="coiled-coil region" evidence="5">
    <location>
        <begin position="214"/>
        <end position="241"/>
    </location>
</feature>
<protein>
    <submittedName>
        <fullName evidence="7">Uncharacterized protein</fullName>
    </submittedName>
</protein>
<comment type="caution">
    <text evidence="7">The sequence shown here is derived from an EMBL/GenBank/DDBJ whole genome shotgun (WGS) entry which is preliminary data.</text>
</comment>
<dbReference type="Gene3D" id="3.80.10.10">
    <property type="entry name" value="Ribonuclease Inhibitor"/>
    <property type="match status" value="1"/>
</dbReference>
<proteinExistence type="predicted"/>
<feature type="coiled-coil region" evidence="5">
    <location>
        <begin position="438"/>
        <end position="486"/>
    </location>
</feature>
<keyword evidence="2" id="KW-0963">Cytoplasm</keyword>
<feature type="region of interest" description="Disordered" evidence="6">
    <location>
        <begin position="685"/>
        <end position="722"/>
    </location>
</feature>
<dbReference type="EMBL" id="BRYB01000432">
    <property type="protein sequence ID" value="GMI29930.1"/>
    <property type="molecule type" value="Genomic_DNA"/>
</dbReference>
<gene>
    <name evidence="7" type="ORF">TeGR_g6253</name>
</gene>
<evidence type="ECO:0000256" key="1">
    <source>
        <dbReference type="ARBA" id="ARBA00004300"/>
    </source>
</evidence>
<evidence type="ECO:0000256" key="5">
    <source>
        <dbReference type="SAM" id="Coils"/>
    </source>
</evidence>
<comment type="subcellular location">
    <subcellularLocation>
        <location evidence="1">Cytoplasm</location>
        <location evidence="1">Cytoskeleton</location>
        <location evidence="1">Microtubule organizing center</location>
        <location evidence="1">Centrosome</location>
    </subcellularLocation>
</comment>
<evidence type="ECO:0000313" key="7">
    <source>
        <dbReference type="EMBL" id="GMI29930.1"/>
    </source>
</evidence>
<dbReference type="PANTHER" id="PTHR23170:SF3">
    <property type="entry name" value="LEUCINE-RICH REPEAT-CONTAINING PROTEIN 45"/>
    <property type="match status" value="1"/>
</dbReference>
<organism evidence="7 8">
    <name type="scientific">Tetraparma gracilis</name>
    <dbReference type="NCBI Taxonomy" id="2962635"/>
    <lineage>
        <taxon>Eukaryota</taxon>
        <taxon>Sar</taxon>
        <taxon>Stramenopiles</taxon>
        <taxon>Ochrophyta</taxon>
        <taxon>Bolidophyceae</taxon>
        <taxon>Parmales</taxon>
        <taxon>Triparmaceae</taxon>
        <taxon>Tetraparma</taxon>
    </lineage>
</organism>
<keyword evidence="4" id="KW-0206">Cytoskeleton</keyword>
<feature type="region of interest" description="Disordered" evidence="6">
    <location>
        <begin position="296"/>
        <end position="335"/>
    </location>
</feature>
<keyword evidence="3 5" id="KW-0175">Coiled coil</keyword>
<dbReference type="Proteomes" id="UP001165060">
    <property type="component" value="Unassembled WGS sequence"/>
</dbReference>
<evidence type="ECO:0000256" key="4">
    <source>
        <dbReference type="ARBA" id="ARBA00023212"/>
    </source>
</evidence>
<dbReference type="InterPro" id="IPR032675">
    <property type="entry name" value="LRR_dom_sf"/>
</dbReference>
<dbReference type="SMART" id="SM00368">
    <property type="entry name" value="LRR_RI"/>
    <property type="match status" value="2"/>
</dbReference>
<feature type="coiled-coil region" evidence="5">
    <location>
        <begin position="553"/>
        <end position="604"/>
    </location>
</feature>
<sequence>MTAPGPTPSEMSSILELIRTCPSSLCVFSDRYMGDASGSFIFSSLSDAYAGEGRKPTSVEAKGCYLGDESGHALASCLKSPSCSLASLCLEWNSLGSFSGGFSEITLALSLNSSLTTLDLRNNNIGPDGGAQLARCLRDNRTLASLDLRWNEIGNPGGQAFKDLLTSGMSVTLKDLKLAGNKMADVLLTSVETLLARGAADMDNLSSAQSKDDYHVVRGKNEELEKEMAKMTGELEVLRQESRRSDTSHAVSEAKIKSELLGRIENLEKQLTDSAGTVSLLEIDVLREKERADRLQDALTTEQRDKDKAMSSLRVEREGASSKKMASDRDRAQLTTSLKITQETLEVLRKENDELRKGAAAREKELLTQLGERERSLSAARSNEDKAKAEQSRVEVALGDAKLKEKMAEDRATQSNQLLDECIADRTKQVEDARAGGLESLENLRNELVGRLKAAETRMRDAEEKQAEAENKARKAEAAAASISVEMEQRISDVEMRVRNEVSGVQDGEVKSLSDALSTIKSQRDSQDVAHTQLAADLANIREMREREGESARKTIEKLNKSLAESLAEARRERGAASDLRLEASSLRRQIDPIKRRVETAEAEKKRTDEFRTRDVEQLQGLLAKEREERSKEAIDFQRRLGDSNEILRAAREGLSEQKTQHMKEFHKLEKGMLAAVQAIFSDRSDRKKRAGKGGGGGAGGAGVAGVGVGAEGEKENVGGNA</sequence>
<reference evidence="7 8" key="1">
    <citation type="journal article" date="2023" name="Commun. Biol.">
        <title>Genome analysis of Parmales, the sister group of diatoms, reveals the evolutionary specialization of diatoms from phago-mixotrophs to photoautotrophs.</title>
        <authorList>
            <person name="Ban H."/>
            <person name="Sato S."/>
            <person name="Yoshikawa S."/>
            <person name="Yamada K."/>
            <person name="Nakamura Y."/>
            <person name="Ichinomiya M."/>
            <person name="Sato N."/>
            <person name="Blanc-Mathieu R."/>
            <person name="Endo H."/>
            <person name="Kuwata A."/>
            <person name="Ogata H."/>
        </authorList>
    </citation>
    <scope>NUCLEOTIDE SEQUENCE [LARGE SCALE GENOMIC DNA]</scope>
</reference>
<feature type="compositionally biased region" description="Gly residues" evidence="6">
    <location>
        <begin position="693"/>
        <end position="711"/>
    </location>
</feature>
<dbReference type="InterPro" id="IPR001611">
    <property type="entry name" value="Leu-rich_rpt"/>
</dbReference>
<feature type="compositionally biased region" description="Basic and acidic residues" evidence="6">
    <location>
        <begin position="296"/>
        <end position="332"/>
    </location>
</feature>
<dbReference type="SUPFAM" id="SSF52047">
    <property type="entry name" value="RNI-like"/>
    <property type="match status" value="1"/>
</dbReference>
<feature type="region of interest" description="Disordered" evidence="6">
    <location>
        <begin position="373"/>
        <end position="393"/>
    </location>
</feature>
<dbReference type="Pfam" id="PF13516">
    <property type="entry name" value="LRR_6"/>
    <property type="match status" value="2"/>
</dbReference>
<name>A0ABQ6MNY0_9STRA</name>
<dbReference type="PANTHER" id="PTHR23170">
    <property type="entry name" value="NY-REN-58 ANTIGEN"/>
    <property type="match status" value="1"/>
</dbReference>
<evidence type="ECO:0000256" key="2">
    <source>
        <dbReference type="ARBA" id="ARBA00022490"/>
    </source>
</evidence>
<keyword evidence="8" id="KW-1185">Reference proteome</keyword>
<evidence type="ECO:0000256" key="6">
    <source>
        <dbReference type="SAM" id="MobiDB-lite"/>
    </source>
</evidence>
<feature type="compositionally biased region" description="Basic and acidic residues" evidence="6">
    <location>
        <begin position="712"/>
        <end position="722"/>
    </location>
</feature>
<evidence type="ECO:0000313" key="8">
    <source>
        <dbReference type="Proteomes" id="UP001165060"/>
    </source>
</evidence>
<accession>A0ABQ6MNY0</accession>